<keyword evidence="1" id="KW-0547">Nucleotide-binding</keyword>
<dbReference type="Proteomes" id="UP000777265">
    <property type="component" value="Unassembled WGS sequence"/>
</dbReference>
<sequence length="391" mass="42733">MPADFTRPSALIILGAGPGQVPLIQKAQAMGYRVVAVDRDPLAPGFQYVDTAIRTSTHDTQKILAILKEKGYAWAGVLARTTAAEALASAAAIADVFRLPGLTPDLIAISTEKSTLRVFALRHGLSVPTGIQDTGNTVDPDDADYPVIVRPDSTVTGKSHIRFCPDRAVLFEAITQARNASANRTADIGHYIDGIDTTCLCWINVGQAYCLAWWDELVGITAHCEITGLGLSTPSIIEGTPSHTRAEALCQRLARCFPTVNALLLLSFRINGEGQPFLIEVHADLGGDLIAEIFLPAAVETFDFFALAIRIATAGQTRITPLVCRPTALYYCPVDKDLKGDDITRTLGAIIVRNDRIEENLTRLEDIIELRDLRFIKRPLHAEWRERSWHA</sequence>
<dbReference type="PROSITE" id="PS50975">
    <property type="entry name" value="ATP_GRASP"/>
    <property type="match status" value="1"/>
</dbReference>
<keyword evidence="1" id="KW-0067">ATP-binding</keyword>
<accession>A0A971S1W0</accession>
<proteinExistence type="predicted"/>
<protein>
    <recommendedName>
        <fullName evidence="2">ATP-grasp domain-containing protein</fullName>
    </recommendedName>
</protein>
<dbReference type="InterPro" id="IPR016185">
    <property type="entry name" value="PreATP-grasp_dom_sf"/>
</dbReference>
<gene>
    <name evidence="3" type="ORF">GXY80_09365</name>
</gene>
<dbReference type="SUPFAM" id="SSF56059">
    <property type="entry name" value="Glutathione synthetase ATP-binding domain-like"/>
    <property type="match status" value="1"/>
</dbReference>
<reference evidence="3" key="1">
    <citation type="journal article" date="2020" name="Biotechnol. Biofuels">
        <title>New insights from the biogas microbiome by comprehensive genome-resolved metagenomics of nearly 1600 species originating from multiple anaerobic digesters.</title>
        <authorList>
            <person name="Campanaro S."/>
            <person name="Treu L."/>
            <person name="Rodriguez-R L.M."/>
            <person name="Kovalovszki A."/>
            <person name="Ziels R.M."/>
            <person name="Maus I."/>
            <person name="Zhu X."/>
            <person name="Kougias P.G."/>
            <person name="Basile A."/>
            <person name="Luo G."/>
            <person name="Schluter A."/>
            <person name="Konstantinidis K.T."/>
            <person name="Angelidaki I."/>
        </authorList>
    </citation>
    <scope>NUCLEOTIDE SEQUENCE</scope>
    <source>
        <strain evidence="3">AS06rmzACSIP_7</strain>
    </source>
</reference>
<dbReference type="GO" id="GO:0005524">
    <property type="term" value="F:ATP binding"/>
    <property type="evidence" value="ECO:0007669"/>
    <property type="project" value="UniProtKB-UniRule"/>
</dbReference>
<dbReference type="InterPro" id="IPR011761">
    <property type="entry name" value="ATP-grasp"/>
</dbReference>
<dbReference type="AlphaFoldDB" id="A0A971S1W0"/>
<dbReference type="EMBL" id="JAAYEE010000156">
    <property type="protein sequence ID" value="NLW35672.1"/>
    <property type="molecule type" value="Genomic_DNA"/>
</dbReference>
<comment type="caution">
    <text evidence="3">The sequence shown here is derived from an EMBL/GenBank/DDBJ whole genome shotgun (WGS) entry which is preliminary data.</text>
</comment>
<name>A0A971S1W0_9BACT</name>
<reference evidence="3" key="2">
    <citation type="submission" date="2020-01" db="EMBL/GenBank/DDBJ databases">
        <authorList>
            <person name="Campanaro S."/>
        </authorList>
    </citation>
    <scope>NUCLEOTIDE SEQUENCE</scope>
    <source>
        <strain evidence="3">AS06rmzACSIP_7</strain>
    </source>
</reference>
<dbReference type="GO" id="GO:0046872">
    <property type="term" value="F:metal ion binding"/>
    <property type="evidence" value="ECO:0007669"/>
    <property type="project" value="InterPro"/>
</dbReference>
<feature type="domain" description="ATP-grasp" evidence="2">
    <location>
        <begin position="117"/>
        <end position="313"/>
    </location>
</feature>
<evidence type="ECO:0000259" key="2">
    <source>
        <dbReference type="PROSITE" id="PS50975"/>
    </source>
</evidence>
<evidence type="ECO:0000313" key="3">
    <source>
        <dbReference type="EMBL" id="NLW35672.1"/>
    </source>
</evidence>
<dbReference type="Gene3D" id="3.30.470.20">
    <property type="entry name" value="ATP-grasp fold, B domain"/>
    <property type="match status" value="1"/>
</dbReference>
<organism evidence="3 4">
    <name type="scientific">Syntrophorhabdus aromaticivorans</name>
    <dbReference type="NCBI Taxonomy" id="328301"/>
    <lineage>
        <taxon>Bacteria</taxon>
        <taxon>Pseudomonadati</taxon>
        <taxon>Thermodesulfobacteriota</taxon>
        <taxon>Syntrophorhabdia</taxon>
        <taxon>Syntrophorhabdales</taxon>
        <taxon>Syntrophorhabdaceae</taxon>
        <taxon>Syntrophorhabdus</taxon>
    </lineage>
</organism>
<evidence type="ECO:0000256" key="1">
    <source>
        <dbReference type="PROSITE-ProRule" id="PRU00409"/>
    </source>
</evidence>
<dbReference type="SUPFAM" id="SSF52440">
    <property type="entry name" value="PreATP-grasp domain"/>
    <property type="match status" value="1"/>
</dbReference>
<dbReference type="Gene3D" id="3.40.50.20">
    <property type="match status" value="1"/>
</dbReference>
<evidence type="ECO:0000313" key="4">
    <source>
        <dbReference type="Proteomes" id="UP000777265"/>
    </source>
</evidence>